<sequence>MTDSNSIQLELMKGSHLVSDSLPSSAKPVKFKILMELESINPYIIFSGGWSYLGGVVLTHVQHLALGLVKSHEIPMGPVLQLVRVPPDDLLFFRSVNSSTQLGVISKFAESARNPLVYVNDEVFKLYWSQYGLPLSPVSIEILSH</sequence>
<dbReference type="AlphaFoldDB" id="A0A3M0L5K8"/>
<reference evidence="1 2" key="1">
    <citation type="submission" date="2018-07" db="EMBL/GenBank/DDBJ databases">
        <title>A high quality draft genome assembly of the barn swallow (H. rustica rustica).</title>
        <authorList>
            <person name="Formenti G."/>
            <person name="Chiara M."/>
            <person name="Poveda L."/>
            <person name="Francoijs K.-J."/>
            <person name="Bonisoli-Alquati A."/>
            <person name="Canova L."/>
            <person name="Gianfranceschi L."/>
            <person name="Horner D.S."/>
            <person name="Saino N."/>
        </authorList>
    </citation>
    <scope>NUCLEOTIDE SEQUENCE [LARGE SCALE GENOMIC DNA]</scope>
    <source>
        <strain evidence="1">Chelidonia</strain>
        <tissue evidence="1">Blood</tissue>
    </source>
</reference>
<organism evidence="1 2">
    <name type="scientific">Hirundo rustica rustica</name>
    <dbReference type="NCBI Taxonomy" id="333673"/>
    <lineage>
        <taxon>Eukaryota</taxon>
        <taxon>Metazoa</taxon>
        <taxon>Chordata</taxon>
        <taxon>Craniata</taxon>
        <taxon>Vertebrata</taxon>
        <taxon>Euteleostomi</taxon>
        <taxon>Archelosauria</taxon>
        <taxon>Archosauria</taxon>
        <taxon>Dinosauria</taxon>
        <taxon>Saurischia</taxon>
        <taxon>Theropoda</taxon>
        <taxon>Coelurosauria</taxon>
        <taxon>Aves</taxon>
        <taxon>Neognathae</taxon>
        <taxon>Neoaves</taxon>
        <taxon>Telluraves</taxon>
        <taxon>Australaves</taxon>
        <taxon>Passeriformes</taxon>
        <taxon>Sylvioidea</taxon>
        <taxon>Hirundinidae</taxon>
        <taxon>Hirundo</taxon>
    </lineage>
</organism>
<gene>
    <name evidence="1" type="ORF">DUI87_03809</name>
</gene>
<keyword evidence="2" id="KW-1185">Reference proteome</keyword>
<protein>
    <submittedName>
        <fullName evidence="1">Uncharacterized protein</fullName>
    </submittedName>
</protein>
<comment type="caution">
    <text evidence="1">The sequence shown here is derived from an EMBL/GenBank/DDBJ whole genome shotgun (WGS) entry which is preliminary data.</text>
</comment>
<name>A0A3M0L5K8_HIRRU</name>
<accession>A0A3M0L5K8</accession>
<evidence type="ECO:0000313" key="1">
    <source>
        <dbReference type="EMBL" id="RMC19204.1"/>
    </source>
</evidence>
<dbReference type="EMBL" id="QRBI01000095">
    <property type="protein sequence ID" value="RMC19204.1"/>
    <property type="molecule type" value="Genomic_DNA"/>
</dbReference>
<evidence type="ECO:0000313" key="2">
    <source>
        <dbReference type="Proteomes" id="UP000269221"/>
    </source>
</evidence>
<proteinExistence type="predicted"/>
<dbReference type="Proteomes" id="UP000269221">
    <property type="component" value="Unassembled WGS sequence"/>
</dbReference>